<reference evidence="6 7" key="1">
    <citation type="submission" date="2018-05" db="EMBL/GenBank/DDBJ databases">
        <title>Genomic Encyclopedia of Type Strains, Phase IV (KMG-IV): sequencing the most valuable type-strain genomes for metagenomic binning, comparative biology and taxonomic classification.</title>
        <authorList>
            <person name="Goeker M."/>
        </authorList>
    </citation>
    <scope>NUCLEOTIDE SEQUENCE [LARGE SCALE GENOMIC DNA]</scope>
    <source>
        <strain evidence="6 7">DSM 23606</strain>
    </source>
</reference>
<dbReference type="InterPro" id="IPR000700">
    <property type="entry name" value="PAS-assoc_C"/>
</dbReference>
<dbReference type="PROSITE" id="PS50883">
    <property type="entry name" value="EAL"/>
    <property type="match status" value="1"/>
</dbReference>
<dbReference type="CDD" id="cd00130">
    <property type="entry name" value="PAS"/>
    <property type="match status" value="2"/>
</dbReference>
<dbReference type="FunFam" id="3.30.70.270:FF:000001">
    <property type="entry name" value="Diguanylate cyclase domain protein"/>
    <property type="match status" value="1"/>
</dbReference>
<dbReference type="EMBL" id="QGTJ01000002">
    <property type="protein sequence ID" value="PWV64659.1"/>
    <property type="molecule type" value="Genomic_DNA"/>
</dbReference>
<dbReference type="Gene3D" id="3.30.70.270">
    <property type="match status" value="1"/>
</dbReference>
<gene>
    <name evidence="6" type="ORF">C7443_102310</name>
</gene>
<feature type="domain" description="PAS" evidence="2">
    <location>
        <begin position="187"/>
        <end position="243"/>
    </location>
</feature>
<comment type="cofactor">
    <cofactor evidence="1">
        <name>Mg(2+)</name>
        <dbReference type="ChEBI" id="CHEBI:18420"/>
    </cofactor>
</comment>
<dbReference type="OrthoDB" id="9804951at2"/>
<dbReference type="SMART" id="SM00052">
    <property type="entry name" value="EAL"/>
    <property type="match status" value="1"/>
</dbReference>
<dbReference type="InterPro" id="IPR029016">
    <property type="entry name" value="GAF-like_dom_sf"/>
</dbReference>
<dbReference type="InterPro" id="IPR029787">
    <property type="entry name" value="Nucleotide_cyclase"/>
</dbReference>
<dbReference type="Pfam" id="PF00990">
    <property type="entry name" value="GGDEF"/>
    <property type="match status" value="1"/>
</dbReference>
<dbReference type="InterPro" id="IPR012226">
    <property type="entry name" value="Diguanyl_cyclase/Pdiesterase"/>
</dbReference>
<evidence type="ECO:0000256" key="1">
    <source>
        <dbReference type="ARBA" id="ARBA00001946"/>
    </source>
</evidence>
<evidence type="ECO:0000313" key="7">
    <source>
        <dbReference type="Proteomes" id="UP000246569"/>
    </source>
</evidence>
<dbReference type="PIRSF" id="PIRSF005925">
    <property type="entry name" value="Dos"/>
    <property type="match status" value="1"/>
</dbReference>
<dbReference type="SMART" id="SM00267">
    <property type="entry name" value="GGDEF"/>
    <property type="match status" value="1"/>
</dbReference>
<keyword evidence="7" id="KW-1185">Reference proteome</keyword>
<dbReference type="SMART" id="SM00091">
    <property type="entry name" value="PAS"/>
    <property type="match status" value="2"/>
</dbReference>
<dbReference type="InterPro" id="IPR003018">
    <property type="entry name" value="GAF"/>
</dbReference>
<dbReference type="SUPFAM" id="SSF55073">
    <property type="entry name" value="Nucleotide cyclase"/>
    <property type="match status" value="1"/>
</dbReference>
<protein>
    <submittedName>
        <fullName evidence="6">PAS domain S-box-containing protein/diguanylate cyclase (GGDEF)-like protein</fullName>
    </submittedName>
</protein>
<dbReference type="Pfam" id="PF13185">
    <property type="entry name" value="GAF_2"/>
    <property type="match status" value="1"/>
</dbReference>
<feature type="domain" description="PAS" evidence="2">
    <location>
        <begin position="318"/>
        <end position="388"/>
    </location>
</feature>
<dbReference type="Pfam" id="PF00563">
    <property type="entry name" value="EAL"/>
    <property type="match status" value="1"/>
</dbReference>
<evidence type="ECO:0000259" key="4">
    <source>
        <dbReference type="PROSITE" id="PS50883"/>
    </source>
</evidence>
<dbReference type="SUPFAM" id="SSF141868">
    <property type="entry name" value="EAL domain-like"/>
    <property type="match status" value="1"/>
</dbReference>
<name>A0A317MY96_9GAMM</name>
<dbReference type="PROSITE" id="PS50113">
    <property type="entry name" value="PAC"/>
    <property type="match status" value="1"/>
</dbReference>
<dbReference type="Pfam" id="PF08448">
    <property type="entry name" value="PAS_4"/>
    <property type="match status" value="2"/>
</dbReference>
<dbReference type="PANTHER" id="PTHR44757">
    <property type="entry name" value="DIGUANYLATE CYCLASE DGCP"/>
    <property type="match status" value="1"/>
</dbReference>
<dbReference type="CDD" id="cd01949">
    <property type="entry name" value="GGDEF"/>
    <property type="match status" value="1"/>
</dbReference>
<evidence type="ECO:0000313" key="6">
    <source>
        <dbReference type="EMBL" id="PWV64659.1"/>
    </source>
</evidence>
<feature type="domain" description="GGDEF" evidence="5">
    <location>
        <begin position="473"/>
        <end position="606"/>
    </location>
</feature>
<dbReference type="CDD" id="cd01948">
    <property type="entry name" value="EAL"/>
    <property type="match status" value="1"/>
</dbReference>
<sequence>MTSQTQLHACPWALRRAEAQTAILRMIATGAALADTLDALARLVENLCPDVLCSILLFDADGGRLRHGAAPSLPATYRAAVDGAAIGPQVGTCGTAAWRNAAVFTGDIEHDPLWAGYSGLALPHELRACWSTPIHDASGALLGTFACYWRHTLTQPGSEIEVIVDDATQLAAVAIERAQAEQRQRRTERLHRAVIDNLPVALFVKDGRPERFGRYLLWNPAADRLFRQSSADAIGRTVHDMHPVEQATFFESKDREAFACGQVRHIPDEPVDVPGLGTRRLCTTKVPVFDEDGRPELLVCISQDITERLDAELRLQRSEAQYRAVFESVPDALLIIALPTLHILDANSAASALFARTHDELLERALPALMPADAHALSHELGESISAGQVLVRETAILRRDLQRTPAEIVARPIEYHGRACALAVVRDISTRKRNEARIRRLAYYDVLTGLPNRQLFDEHLQQAIQRAAREQTQFAVLFIDLDRFKTINDLFGHAGGDRLLQAVGARLEAMLRAEDSVARRGGDEFVVLVDRLRCAEDAAVVARKLIDGLQEPVAFDDRHWQTGASIGISLYPLDGSTPEALLKAADTAMYHAKDRGRGQFQFFRSELDAHVRERVTLEADLRRALDENSFTLEFQPQVNAAGIIVAAEALLRWQHPQRGVLPPDCFIPIAEESGLIVPLGRWVLHSACRAAALWPAPQGVRVAVNISVEQLRDPRLVTDVASALAASGLDPHRLELEITESVLIDEPEAMLASLEALRALGIRVALDDFGTGYSSLSYLRRLPLDTLKLDGSFIADLERDTPDATITYSVIELAHRLGLEVIAERVETPGQRARLCEHQCDLLQGYLLSRPLSTQAFSARLAESRISV</sequence>
<evidence type="ECO:0000259" key="3">
    <source>
        <dbReference type="PROSITE" id="PS50113"/>
    </source>
</evidence>
<evidence type="ECO:0000259" key="5">
    <source>
        <dbReference type="PROSITE" id="PS50887"/>
    </source>
</evidence>
<dbReference type="InterPro" id="IPR035919">
    <property type="entry name" value="EAL_sf"/>
</dbReference>
<dbReference type="InterPro" id="IPR043128">
    <property type="entry name" value="Rev_trsase/Diguanyl_cyclase"/>
</dbReference>
<dbReference type="InterPro" id="IPR013656">
    <property type="entry name" value="PAS_4"/>
</dbReference>
<feature type="domain" description="EAL" evidence="4">
    <location>
        <begin position="615"/>
        <end position="866"/>
    </location>
</feature>
<dbReference type="NCBIfam" id="TIGR00254">
    <property type="entry name" value="GGDEF"/>
    <property type="match status" value="1"/>
</dbReference>
<organism evidence="6 7">
    <name type="scientific">Plasticicumulans acidivorans</name>
    <dbReference type="NCBI Taxonomy" id="886464"/>
    <lineage>
        <taxon>Bacteria</taxon>
        <taxon>Pseudomonadati</taxon>
        <taxon>Pseudomonadota</taxon>
        <taxon>Gammaproteobacteria</taxon>
        <taxon>Candidatus Competibacteraceae</taxon>
        <taxon>Plasticicumulans</taxon>
    </lineage>
</organism>
<dbReference type="PANTHER" id="PTHR44757:SF2">
    <property type="entry name" value="BIOFILM ARCHITECTURE MAINTENANCE PROTEIN MBAA"/>
    <property type="match status" value="1"/>
</dbReference>
<accession>A0A317MY96</accession>
<dbReference type="InterPro" id="IPR001633">
    <property type="entry name" value="EAL_dom"/>
</dbReference>
<dbReference type="PROSITE" id="PS50112">
    <property type="entry name" value="PAS"/>
    <property type="match status" value="2"/>
</dbReference>
<dbReference type="InterPro" id="IPR052155">
    <property type="entry name" value="Biofilm_reg_signaling"/>
</dbReference>
<proteinExistence type="predicted"/>
<evidence type="ECO:0000259" key="2">
    <source>
        <dbReference type="PROSITE" id="PS50112"/>
    </source>
</evidence>
<dbReference type="SUPFAM" id="SSF55785">
    <property type="entry name" value="PYP-like sensor domain (PAS domain)"/>
    <property type="match status" value="2"/>
</dbReference>
<dbReference type="InterPro" id="IPR000160">
    <property type="entry name" value="GGDEF_dom"/>
</dbReference>
<dbReference type="SMART" id="SM00065">
    <property type="entry name" value="GAF"/>
    <property type="match status" value="1"/>
</dbReference>
<dbReference type="GO" id="GO:0003824">
    <property type="term" value="F:catalytic activity"/>
    <property type="evidence" value="ECO:0007669"/>
    <property type="project" value="UniProtKB-ARBA"/>
</dbReference>
<dbReference type="Proteomes" id="UP000246569">
    <property type="component" value="Unassembled WGS sequence"/>
</dbReference>
<dbReference type="Gene3D" id="3.30.450.20">
    <property type="entry name" value="PAS domain"/>
    <property type="match status" value="2"/>
</dbReference>
<dbReference type="InterPro" id="IPR035965">
    <property type="entry name" value="PAS-like_dom_sf"/>
</dbReference>
<dbReference type="SUPFAM" id="SSF55781">
    <property type="entry name" value="GAF domain-like"/>
    <property type="match status" value="1"/>
</dbReference>
<dbReference type="NCBIfam" id="TIGR00229">
    <property type="entry name" value="sensory_box"/>
    <property type="match status" value="2"/>
</dbReference>
<feature type="domain" description="PAC" evidence="3">
    <location>
        <begin position="264"/>
        <end position="317"/>
    </location>
</feature>
<dbReference type="Gene3D" id="3.30.450.40">
    <property type="match status" value="1"/>
</dbReference>
<dbReference type="RefSeq" id="WP_110017299.1">
    <property type="nucleotide sequence ID" value="NZ_QGTJ01000002.1"/>
</dbReference>
<dbReference type="AlphaFoldDB" id="A0A317MY96"/>
<dbReference type="InterPro" id="IPR000014">
    <property type="entry name" value="PAS"/>
</dbReference>
<dbReference type="PROSITE" id="PS50887">
    <property type="entry name" value="GGDEF"/>
    <property type="match status" value="1"/>
</dbReference>
<comment type="caution">
    <text evidence="6">The sequence shown here is derived from an EMBL/GenBank/DDBJ whole genome shotgun (WGS) entry which is preliminary data.</text>
</comment>
<dbReference type="Gene3D" id="3.20.20.450">
    <property type="entry name" value="EAL domain"/>
    <property type="match status" value="1"/>
</dbReference>